<dbReference type="Pfam" id="PF26356">
    <property type="entry name" value="Pelota_N"/>
    <property type="match status" value="1"/>
</dbReference>
<dbReference type="FunFam" id="3.30.1330.30:FF:000008">
    <property type="entry name" value="Protein pelota homolog"/>
    <property type="match status" value="1"/>
</dbReference>
<dbReference type="SUPFAM" id="SSF53137">
    <property type="entry name" value="Translational machinery components"/>
    <property type="match status" value="1"/>
</dbReference>
<evidence type="ECO:0000256" key="5">
    <source>
        <dbReference type="ARBA" id="ARBA00022723"/>
    </source>
</evidence>
<proteinExistence type="inferred from homology"/>
<dbReference type="PANTHER" id="PTHR10853:SF0">
    <property type="entry name" value="PROTEIN PELOTA HOMOLOG"/>
    <property type="match status" value="1"/>
</dbReference>
<dbReference type="GO" id="GO:0032790">
    <property type="term" value="P:ribosome disassembly"/>
    <property type="evidence" value="ECO:0007669"/>
    <property type="project" value="TreeGrafter"/>
</dbReference>
<evidence type="ECO:0000256" key="2">
    <source>
        <dbReference type="ARBA" id="ARBA00004496"/>
    </source>
</evidence>
<evidence type="ECO:0000313" key="8">
    <source>
        <dbReference type="EMBL" id="PJF20101.1"/>
    </source>
</evidence>
<dbReference type="InterPro" id="IPR058547">
    <property type="entry name" value="Pelota_N"/>
</dbReference>
<comment type="similarity">
    <text evidence="3 6">Belongs to the eukaryotic release factor 1 family. Pelota subfamily.</text>
</comment>
<keyword evidence="9" id="KW-1185">Reference proteome</keyword>
<dbReference type="GO" id="GO:0071025">
    <property type="term" value="P:RNA surveillance"/>
    <property type="evidence" value="ECO:0007669"/>
    <property type="project" value="InterPro"/>
</dbReference>
<dbReference type="GO" id="GO:0070481">
    <property type="term" value="P:nuclear-transcribed mRNA catabolic process, non-stop decay"/>
    <property type="evidence" value="ECO:0007669"/>
    <property type="project" value="InterPro"/>
</dbReference>
<comment type="function">
    <text evidence="6">Component of the Dom34-Hbs1 complex, a complex that recognizes stalled ribosomes and triggers the No-Go Decay (NGD) pathway (PubMed:20890290). In the Dom34-Hbs1 complex, dom34 recognizes ribosomes stalled at the 3' end of an mRNA and engages stalled ribosomes by destabilizing mRNA in the mRNA channel. Following ribosome-binding, the Dom34-Hbs1 complex promotes the disassembly of stalled ribosomes, followed by degradation of damaged mRNAs as part of the NGD pathway.</text>
</comment>
<dbReference type="SUPFAM" id="SSF55315">
    <property type="entry name" value="L30e-like"/>
    <property type="match status" value="1"/>
</dbReference>
<dbReference type="InterPro" id="IPR004405">
    <property type="entry name" value="TF_pelota"/>
</dbReference>
<dbReference type="InterPro" id="IPR005140">
    <property type="entry name" value="eRF1_Pelota-like_N"/>
</dbReference>
<dbReference type="GO" id="GO:0070966">
    <property type="term" value="P:nuclear-transcribed mRNA catabolic process, no-go decay"/>
    <property type="evidence" value="ECO:0007669"/>
    <property type="project" value="InterPro"/>
</dbReference>
<dbReference type="STRING" id="1246581.A0A2H9TQS9"/>
<keyword evidence="4 6" id="KW-0963">Cytoplasm</keyword>
<name>A0A2H9TQS9_9FUNG</name>
<dbReference type="GO" id="GO:0005737">
    <property type="term" value="C:cytoplasm"/>
    <property type="evidence" value="ECO:0007669"/>
    <property type="project" value="UniProtKB-SubCell"/>
</dbReference>
<dbReference type="EMBL" id="MTSL01000008">
    <property type="protein sequence ID" value="PJF20101.1"/>
    <property type="molecule type" value="Genomic_DNA"/>
</dbReference>
<dbReference type="Pfam" id="PF03464">
    <property type="entry name" value="eRF1_2"/>
    <property type="match status" value="1"/>
</dbReference>
<dbReference type="InterPro" id="IPR005141">
    <property type="entry name" value="eRF1_2"/>
</dbReference>
<dbReference type="PANTHER" id="PTHR10853">
    <property type="entry name" value="PELOTA"/>
    <property type="match status" value="1"/>
</dbReference>
<dbReference type="FunFam" id="2.30.30.870:FF:000001">
    <property type="entry name" value="Protein pelota homolog"/>
    <property type="match status" value="1"/>
</dbReference>
<evidence type="ECO:0000256" key="4">
    <source>
        <dbReference type="ARBA" id="ARBA00022490"/>
    </source>
</evidence>
<evidence type="ECO:0000256" key="3">
    <source>
        <dbReference type="ARBA" id="ARBA00009504"/>
    </source>
</evidence>
<dbReference type="GO" id="GO:0046872">
    <property type="term" value="F:metal ion binding"/>
    <property type="evidence" value="ECO:0007669"/>
    <property type="project" value="UniProtKB-KW"/>
</dbReference>
<dbReference type="GO" id="GO:0070651">
    <property type="term" value="P:nonfunctional rRNA decay"/>
    <property type="evidence" value="ECO:0007669"/>
    <property type="project" value="TreeGrafter"/>
</dbReference>
<comment type="subcellular location">
    <subcellularLocation>
        <location evidence="2 6">Cytoplasm</location>
    </subcellularLocation>
</comment>
<dbReference type="OrthoDB" id="10249111at2759"/>
<evidence type="ECO:0000259" key="7">
    <source>
        <dbReference type="SMART" id="SM01194"/>
    </source>
</evidence>
<keyword evidence="5 6" id="KW-0479">Metal-binding</keyword>
<evidence type="ECO:0000313" key="9">
    <source>
        <dbReference type="Proteomes" id="UP000240830"/>
    </source>
</evidence>
<dbReference type="Pfam" id="PF03465">
    <property type="entry name" value="eRF1_3"/>
    <property type="match status" value="1"/>
</dbReference>
<sequence length="374" mass="41129">MQITRKNWKAALAEGTVNITPDDTDDIWALYNLISPGDEVECVTLRKVLQESSSGDVVDSQKMKMILAVKVEKLDVDLAAASLRVNGRNVKENKHVKLGSYHTLDIEPDRWLKLTKSSWDALSVEILEQALSSVGRTEIGAIVMQDGLAHVCTVSPHGTRVLQRVEVSMPKKKFGPTSQSEKAMEKFLVQCVEAMIAHVRFDALKAVVVAGSDLLKDEVYKRLIDRAQKDSVKAILDNKSKFMRVAVSSGQPTALTEVLKEPRIASILADTKAAKEAKVMDAYHKMHTNDPDRTTYGAKQVKSAAEQCAVKHLMLSDSLFRSTDAKERRLYANIVGTVRENGGQVTIFSAGSEPDAELVKLTGVAAILNFPIDE</sequence>
<feature type="domain" description="eRF1/Pelota-like N-terminal" evidence="7">
    <location>
        <begin position="1"/>
        <end position="132"/>
    </location>
</feature>
<dbReference type="AlphaFoldDB" id="A0A2H9TQS9"/>
<evidence type="ECO:0000256" key="1">
    <source>
        <dbReference type="ARBA" id="ARBA00001968"/>
    </source>
</evidence>
<dbReference type="InterPro" id="IPR042226">
    <property type="entry name" value="eFR1_2_sf"/>
</dbReference>
<dbReference type="InterPro" id="IPR005142">
    <property type="entry name" value="eRF1_3"/>
</dbReference>
<dbReference type="NCBIfam" id="TIGR00111">
    <property type="entry name" value="pelota"/>
    <property type="match status" value="1"/>
</dbReference>
<dbReference type="SMART" id="SM01194">
    <property type="entry name" value="eRF1_1"/>
    <property type="match status" value="1"/>
</dbReference>
<protein>
    <recommendedName>
        <fullName evidence="6">Protein DOM34 homolog</fullName>
    </recommendedName>
</protein>
<dbReference type="InterPro" id="IPR038069">
    <property type="entry name" value="Pelota/DOM34_N"/>
</dbReference>
<gene>
    <name evidence="8" type="ORF">PSACC_00089</name>
</gene>
<reference evidence="8 9" key="1">
    <citation type="submission" date="2016-10" db="EMBL/GenBank/DDBJ databases">
        <title>The genome of Paramicrosporidium saccamoebae is the missing link in understanding Cryptomycota and Microsporidia evolution.</title>
        <authorList>
            <person name="Quandt C.A."/>
            <person name="Beaudet D."/>
            <person name="Corsaro D."/>
            <person name="Michel R."/>
            <person name="Corradi N."/>
            <person name="James T."/>
        </authorList>
    </citation>
    <scope>NUCLEOTIDE SEQUENCE [LARGE SCALE GENOMIC DNA]</scope>
    <source>
        <strain evidence="8 9">KSL3</strain>
    </source>
</reference>
<organism evidence="8 9">
    <name type="scientific">Paramicrosporidium saccamoebae</name>
    <dbReference type="NCBI Taxonomy" id="1246581"/>
    <lineage>
        <taxon>Eukaryota</taxon>
        <taxon>Fungi</taxon>
        <taxon>Fungi incertae sedis</taxon>
        <taxon>Cryptomycota</taxon>
        <taxon>Cryptomycota incertae sedis</taxon>
        <taxon>Paramicrosporidium</taxon>
    </lineage>
</organism>
<dbReference type="Gene3D" id="3.30.420.60">
    <property type="entry name" value="eRF1 domain 2"/>
    <property type="match status" value="1"/>
</dbReference>
<comment type="caution">
    <text evidence="8">The sequence shown here is derived from an EMBL/GenBank/DDBJ whole genome shotgun (WGS) entry which is preliminary data.</text>
</comment>
<evidence type="ECO:0000256" key="6">
    <source>
        <dbReference type="RuleBase" id="RU362019"/>
    </source>
</evidence>
<dbReference type="Proteomes" id="UP000240830">
    <property type="component" value="Unassembled WGS sequence"/>
</dbReference>
<dbReference type="Gene3D" id="3.30.1330.30">
    <property type="match status" value="1"/>
</dbReference>
<dbReference type="InterPro" id="IPR029064">
    <property type="entry name" value="Ribosomal_eL30-like_sf"/>
</dbReference>
<dbReference type="SUPFAM" id="SSF159065">
    <property type="entry name" value="Dom34/Pelota N-terminal domain-like"/>
    <property type="match status" value="1"/>
</dbReference>
<dbReference type="Gene3D" id="2.30.30.870">
    <property type="entry name" value="Pelota, domain A"/>
    <property type="match status" value="1"/>
</dbReference>
<comment type="cofactor">
    <cofactor evidence="1 6">
        <name>a divalent metal cation</name>
        <dbReference type="ChEBI" id="CHEBI:60240"/>
    </cofactor>
</comment>
<accession>A0A2H9TQS9</accession>